<dbReference type="OrthoDB" id="6185822at2"/>
<name>A0A1W1XUK3_9BACT</name>
<dbReference type="STRING" id="1121390.SAMN02746041_01686"/>
<evidence type="ECO:0000313" key="1">
    <source>
        <dbReference type="EMBL" id="SMC23197.1"/>
    </source>
</evidence>
<dbReference type="EMBL" id="FWXF01000023">
    <property type="protein sequence ID" value="SMC27639.1"/>
    <property type="molecule type" value="Genomic_DNA"/>
</dbReference>
<organism evidence="2 3">
    <name type="scientific">Desulfacinum hydrothermale DSM 13146</name>
    <dbReference type="NCBI Taxonomy" id="1121390"/>
    <lineage>
        <taxon>Bacteria</taxon>
        <taxon>Pseudomonadati</taxon>
        <taxon>Thermodesulfobacteriota</taxon>
        <taxon>Syntrophobacteria</taxon>
        <taxon>Syntrophobacterales</taxon>
        <taxon>Syntrophobacteraceae</taxon>
        <taxon>Desulfacinum</taxon>
    </lineage>
</organism>
<reference evidence="2 3" key="1">
    <citation type="submission" date="2017-04" db="EMBL/GenBank/DDBJ databases">
        <authorList>
            <person name="Afonso C.L."/>
            <person name="Miller P.J."/>
            <person name="Scott M.A."/>
            <person name="Spackman E."/>
            <person name="Goraichik I."/>
            <person name="Dimitrov K.M."/>
            <person name="Suarez D.L."/>
            <person name="Swayne D.E."/>
        </authorList>
    </citation>
    <scope>NUCLEOTIDE SEQUENCE [LARGE SCALE GENOMIC DNA]</scope>
    <source>
        <strain evidence="2 3">DSM 13146</strain>
    </source>
</reference>
<dbReference type="EMBL" id="FWXF01000007">
    <property type="protein sequence ID" value="SMC23197.1"/>
    <property type="molecule type" value="Genomic_DNA"/>
</dbReference>
<accession>A0A1W1XUK3</accession>
<evidence type="ECO:0000313" key="3">
    <source>
        <dbReference type="Proteomes" id="UP000192783"/>
    </source>
</evidence>
<dbReference type="AlphaFoldDB" id="A0A1W1XUK3"/>
<dbReference type="Proteomes" id="UP000192783">
    <property type="component" value="Unassembled WGS sequence"/>
</dbReference>
<protein>
    <submittedName>
        <fullName evidence="2">Uncharacterized protein</fullName>
    </submittedName>
</protein>
<evidence type="ECO:0000313" key="2">
    <source>
        <dbReference type="EMBL" id="SMC27639.1"/>
    </source>
</evidence>
<proteinExistence type="predicted"/>
<gene>
    <name evidence="1" type="ORF">SAMN02746041_01686</name>
    <name evidence="2" type="ORF">SAMN02746041_03025</name>
</gene>
<sequence>MIALNPTVQDAMLQAVADAIDAGSPSPGLIRIYDGTAPDPPGADVTTQTLLAELTCSLPCGTVADGTLTLSPIAEEGNAPATGTAGWARIVDGAGAWVADLDVGTTGSGAAIELNAVEIYQGGIVRITQATLSAV</sequence>
<keyword evidence="3" id="KW-1185">Reference proteome</keyword>
<dbReference type="RefSeq" id="WP_084057432.1">
    <property type="nucleotide sequence ID" value="NZ_FWXF01000007.1"/>
</dbReference>